<dbReference type="FunCoup" id="A7THS7">
    <property type="interactions" value="217"/>
</dbReference>
<reference evidence="5 6" key="1">
    <citation type="journal article" date="2007" name="Proc. Natl. Acad. Sci. U.S.A.">
        <title>Independent sorting-out of thousands of duplicated gene pairs in two yeast species descended from a whole-genome duplication.</title>
        <authorList>
            <person name="Scannell D.R."/>
            <person name="Frank A.C."/>
            <person name="Conant G.C."/>
            <person name="Byrne K.P."/>
            <person name="Woolfit M."/>
            <person name="Wolfe K.H."/>
        </authorList>
    </citation>
    <scope>NUCLEOTIDE SEQUENCE [LARGE SCALE GENOMIC DNA]</scope>
    <source>
        <strain evidence="6">ATCC 22028 / DSM 70294 / BCRC 21397 / CBS 2163 / NBRC 10782 / NRRL Y-8283 / UCD 57-17</strain>
    </source>
</reference>
<dbReference type="GO" id="GO:0017056">
    <property type="term" value="F:structural constituent of nuclear pore"/>
    <property type="evidence" value="ECO:0007669"/>
    <property type="project" value="EnsemblFungi"/>
</dbReference>
<keyword evidence="4" id="KW-0539">Nucleus</keyword>
<dbReference type="GO" id="GO:0046822">
    <property type="term" value="P:regulation of nucleocytoplasmic transport"/>
    <property type="evidence" value="ECO:0007669"/>
    <property type="project" value="EnsemblFungi"/>
</dbReference>
<protein>
    <recommendedName>
        <fullName evidence="7">Nucleoporin NUP192</fullName>
    </recommendedName>
</protein>
<dbReference type="InParanoid" id="A7THS7"/>
<keyword evidence="6" id="KW-1185">Reference proteome</keyword>
<evidence type="ECO:0000256" key="1">
    <source>
        <dbReference type="ARBA" id="ARBA00004123"/>
    </source>
</evidence>
<evidence type="ECO:0008006" key="7">
    <source>
        <dbReference type="Google" id="ProtNLM"/>
    </source>
</evidence>
<comment type="subcellular location">
    <subcellularLocation>
        <location evidence="1">Nucleus</location>
    </subcellularLocation>
</comment>
<dbReference type="GO" id="GO:0044611">
    <property type="term" value="C:nuclear pore inner ring"/>
    <property type="evidence" value="ECO:0007669"/>
    <property type="project" value="EnsemblFungi"/>
</dbReference>
<gene>
    <name evidence="5" type="ORF">Kpol_543p73</name>
</gene>
<dbReference type="KEGG" id="vpo:Kpol_543p73"/>
<comment type="similarity">
    <text evidence="2">Belongs to the NUP186/NUP192/NUP205 family.</text>
</comment>
<dbReference type="Proteomes" id="UP000000267">
    <property type="component" value="Unassembled WGS sequence"/>
</dbReference>
<dbReference type="eggNOG" id="KOG1835">
    <property type="taxonomic scope" value="Eukaryota"/>
</dbReference>
<proteinExistence type="inferred from homology"/>
<dbReference type="RefSeq" id="XP_001646101.1">
    <property type="nucleotide sequence ID" value="XM_001646051.1"/>
</dbReference>
<keyword evidence="3" id="KW-0813">Transport</keyword>
<dbReference type="PhylomeDB" id="A7THS7"/>
<dbReference type="InterPro" id="IPR021827">
    <property type="entry name" value="Nup186/Nup192/Nup205"/>
</dbReference>
<dbReference type="HOGENOM" id="CLU_002778_0_0_1"/>
<dbReference type="PANTHER" id="PTHR31344:SF0">
    <property type="entry name" value="NUCLEAR PORE COMPLEX PROTEIN NUP205"/>
    <property type="match status" value="1"/>
</dbReference>
<dbReference type="STRING" id="436907.A7THS7"/>
<sequence>MKWDSKLFESLYYSIESENFNETIFNDVLEDLQSLNLNKDLSKNSSSRSQLEKGEVILSDGNKYKLNQEFIIAVVTLADDLNLDELVVCELILNSIQDVDTDLKNSFDTITLINKGKIQYFLRRQYILQIVNYIVNCLPPDSDIFKKLFNDKNIFSKTILDSFSFIHQQLSDIKQSISKAQILDNSENVVFKHNIKFKRDFLLKEYDILSQILFGTISKKFLLTKDFILKLLSHVSSLESNDFFIVYYLSSFFNIFINLNELPENDVKELHKLFTNDLKNDQNIYKKPIKVTLIFVFLAFFISWCKINPATRAKVMNFQTMVDEPMSLAVELGAIEQLLIITADTSTASRQGAMDIYYDVRSLLERHIPRLIPIQLVDFNQQISSELHPSLKEISLSEQSEHFFLISSHTVLQTIIGDCAFLLTKIKDAEEDSLLSGEDLNLDDISVKADLERFFLTIYFFYHSRPDFSHYFWSDKESNAYGFIEWAAKCTDSLMRSCFYLMISSLSQGLDNSLNVFHYFNNGNNVSWSIISQCISDYIVKINNLGNVVTQRQQHQETEEIDTTAVALEEGLNEETIIFLSSLLTLIGSVASETNEEVKERLNTLFSDILFEFSKVDTPLVGACFKTLSYLVPKSESQRTKFWTTMDTLFFKSYSLTSSSDSYRNAFTSFLTNYSEVIGFLELFKQLTEIQATEEHSNFLTFGKLTFPVKLGQGYRNIGVWPYFEYILNEVFVNSGKMSSADKRRQVQLLILEIIENALYSFNYSVILNSVTVGANLDTLVDTQDFYSYVQESSAVSVFNYLFTEKVYACMFDLLSIGVDHLSIDLEGGKEQLLLLEHSVSIINIILEYQDSYIEELSPIILKNLKSNYFIPKEFGLHGLRSFYDAIFFNISIIAHLGLYIGLDTYSIAKNSLQILKRISIRSTNESLSSSRKNKLLTIFDSVDESSRIKEAFITQIEKPIDSSENLSLKFDILEFISSTLSLSNPKPTIAHQLLGFQVTNVISLGPILSTFIGSDVSLFKSLINLLKSSVTVISRGAIDYPPMRLASNALEILLKLCKNPVTSNLILDYMTNANVYEVLMNLDPQVNKYTLWNGRIFDDNSSSDCKEFFQTESIGALLSFLSYRGFLLQYLSLTIHRLSFNGLKSQISSFIKSLISNTMYSAGIFSFLDTSDFGNIHRNHFTPSQLDYLNKLVINLDKIKLNNTISGNIYDFSDLEPLLNLACKTKSSTSTAITLLPNNNSSSQKDILVKESLIIKQNISNHLSHTTFMNLQLSIVHSWVQLVQIIVTDGNLSPLVRSNFILEVFGTVIPKINDYVEFDIAYSEELVSLAVFLYDIYRKDRLIIDKSSQSDPRLYDLFKACVHGINSSITSIGLRSDFYVLANNYLVSILKDESQSREVLQDLKMNSNKLVDIICNDAIFGEGTNRITGILLLDSLVQLANYNKENFVLETLTKGTHLLLIIRSLKNINSMLENSNTDLDLDTLLYELTALKTTVYFVIRVAETRNGAQALVQNKLFTVIEECTFLELDPDLGLELVFDESQGKHSNIIRVSVSLDNPLDLGTSSNGISLFEFTVPIFQLMLAVLLSMGSSNKVVIQKVRNLLIKFKRLSLGVLKRDALRESKESYHIGGSSLEGLQQMVKLIVTLSTLTRYTGEDKITVHQLSN</sequence>
<dbReference type="PANTHER" id="PTHR31344">
    <property type="entry name" value="NUCLEAR PORE COMPLEX PROTEIN NUP205"/>
    <property type="match status" value="1"/>
</dbReference>
<accession>A7THS7</accession>
<dbReference type="OMA" id="AYGFIEW"/>
<evidence type="ECO:0000256" key="2">
    <source>
        <dbReference type="ARBA" id="ARBA00005892"/>
    </source>
</evidence>
<dbReference type="EMBL" id="DS480392">
    <property type="protein sequence ID" value="EDO18243.1"/>
    <property type="molecule type" value="Genomic_DNA"/>
</dbReference>
<evidence type="ECO:0000256" key="4">
    <source>
        <dbReference type="ARBA" id="ARBA00023242"/>
    </source>
</evidence>
<dbReference type="GO" id="GO:0006999">
    <property type="term" value="P:nuclear pore organization"/>
    <property type="evidence" value="ECO:0007669"/>
    <property type="project" value="EnsemblFungi"/>
</dbReference>
<evidence type="ECO:0000313" key="5">
    <source>
        <dbReference type="EMBL" id="EDO18243.1"/>
    </source>
</evidence>
<evidence type="ECO:0000313" key="6">
    <source>
        <dbReference type="Proteomes" id="UP000000267"/>
    </source>
</evidence>
<dbReference type="Pfam" id="PF11894">
    <property type="entry name" value="Nup192"/>
    <property type="match status" value="1"/>
</dbReference>
<dbReference type="OrthoDB" id="2019644at2759"/>
<evidence type="ECO:0000256" key="3">
    <source>
        <dbReference type="ARBA" id="ARBA00022448"/>
    </source>
</evidence>
<name>A7THS7_VANPO</name>
<dbReference type="GeneID" id="5546518"/>
<organism evidence="6">
    <name type="scientific">Vanderwaltozyma polyspora (strain ATCC 22028 / DSM 70294 / BCRC 21397 / CBS 2163 / NBRC 10782 / NRRL Y-8283 / UCD 57-17)</name>
    <name type="common">Kluyveromyces polysporus</name>
    <dbReference type="NCBI Taxonomy" id="436907"/>
    <lineage>
        <taxon>Eukaryota</taxon>
        <taxon>Fungi</taxon>
        <taxon>Dikarya</taxon>
        <taxon>Ascomycota</taxon>
        <taxon>Saccharomycotina</taxon>
        <taxon>Saccharomycetes</taxon>
        <taxon>Saccharomycetales</taxon>
        <taxon>Saccharomycetaceae</taxon>
        <taxon>Vanderwaltozyma</taxon>
    </lineage>
</organism>